<evidence type="ECO:0000313" key="2">
    <source>
        <dbReference type="EMBL" id="GAH44850.1"/>
    </source>
</evidence>
<dbReference type="AlphaFoldDB" id="X1GJ22"/>
<keyword evidence="1" id="KW-1133">Transmembrane helix</keyword>
<name>X1GJ22_9ZZZZ</name>
<evidence type="ECO:0000256" key="1">
    <source>
        <dbReference type="SAM" id="Phobius"/>
    </source>
</evidence>
<protein>
    <submittedName>
        <fullName evidence="2">Uncharacterized protein</fullName>
    </submittedName>
</protein>
<keyword evidence="1" id="KW-0472">Membrane</keyword>
<accession>X1GJ22</accession>
<reference evidence="2" key="1">
    <citation type="journal article" date="2014" name="Front. Microbiol.">
        <title>High frequency of phylogenetically diverse reductive dehalogenase-homologous genes in deep subseafloor sedimentary metagenomes.</title>
        <authorList>
            <person name="Kawai M."/>
            <person name="Futagami T."/>
            <person name="Toyoda A."/>
            <person name="Takaki Y."/>
            <person name="Nishi S."/>
            <person name="Hori S."/>
            <person name="Arai W."/>
            <person name="Tsubouchi T."/>
            <person name="Morono Y."/>
            <person name="Uchiyama I."/>
            <person name="Ito T."/>
            <person name="Fujiyama A."/>
            <person name="Inagaki F."/>
            <person name="Takami H."/>
        </authorList>
    </citation>
    <scope>NUCLEOTIDE SEQUENCE</scope>
    <source>
        <strain evidence="2">Expedition CK06-06</strain>
    </source>
</reference>
<comment type="caution">
    <text evidence="2">The sequence shown here is derived from an EMBL/GenBank/DDBJ whole genome shotgun (WGS) entry which is preliminary data.</text>
</comment>
<gene>
    <name evidence="2" type="ORF">S03H2_11931</name>
</gene>
<proteinExistence type="predicted"/>
<organism evidence="2">
    <name type="scientific">marine sediment metagenome</name>
    <dbReference type="NCBI Taxonomy" id="412755"/>
    <lineage>
        <taxon>unclassified sequences</taxon>
        <taxon>metagenomes</taxon>
        <taxon>ecological metagenomes</taxon>
    </lineage>
</organism>
<sequence length="35" mass="3903">FIAAVDANLAFFFLSLLSLLSLVIYLLSKNKIETN</sequence>
<dbReference type="EMBL" id="BARU01006071">
    <property type="protein sequence ID" value="GAH44850.1"/>
    <property type="molecule type" value="Genomic_DNA"/>
</dbReference>
<feature type="transmembrane region" description="Helical" evidence="1">
    <location>
        <begin position="6"/>
        <end position="27"/>
    </location>
</feature>
<feature type="non-terminal residue" evidence="2">
    <location>
        <position position="1"/>
    </location>
</feature>
<keyword evidence="1" id="KW-0812">Transmembrane</keyword>